<keyword evidence="1" id="KW-1133">Transmembrane helix</keyword>
<gene>
    <name evidence="2" type="ORF">DAA48_21430</name>
</gene>
<dbReference type="RefSeq" id="WP_107684628.1">
    <property type="nucleotide sequence ID" value="NZ_PZKL01000045.1"/>
</dbReference>
<feature type="transmembrane region" description="Helical" evidence="1">
    <location>
        <begin position="121"/>
        <end position="139"/>
    </location>
</feature>
<comment type="caution">
    <text evidence="2">The sequence shown here is derived from an EMBL/GenBank/DDBJ whole genome shotgun (WGS) entry which is preliminary data.</text>
</comment>
<name>A0A2T4MWP2_AERVE</name>
<reference evidence="2 3" key="1">
    <citation type="submission" date="2018-03" db="EMBL/GenBank/DDBJ databases">
        <title>Aeromonas veronii whole genome sequencing and analysis.</title>
        <authorList>
            <person name="Xie H."/>
            <person name="Liu T."/>
            <person name="Wang K."/>
        </authorList>
    </citation>
    <scope>NUCLEOTIDE SEQUENCE [LARGE SCALE GENOMIC DNA]</scope>
    <source>
        <strain evidence="2 3">XH.VA.1</strain>
    </source>
</reference>
<dbReference type="EMBL" id="PZKL01000045">
    <property type="protein sequence ID" value="PTH79003.1"/>
    <property type="molecule type" value="Genomic_DNA"/>
</dbReference>
<dbReference type="AlphaFoldDB" id="A0A2T4MWP2"/>
<organism evidence="2 3">
    <name type="scientific">Aeromonas veronii</name>
    <dbReference type="NCBI Taxonomy" id="654"/>
    <lineage>
        <taxon>Bacteria</taxon>
        <taxon>Pseudomonadati</taxon>
        <taxon>Pseudomonadota</taxon>
        <taxon>Gammaproteobacteria</taxon>
        <taxon>Aeromonadales</taxon>
        <taxon>Aeromonadaceae</taxon>
        <taxon>Aeromonas</taxon>
    </lineage>
</organism>
<evidence type="ECO:0000313" key="2">
    <source>
        <dbReference type="EMBL" id="PTH79003.1"/>
    </source>
</evidence>
<evidence type="ECO:0000313" key="3">
    <source>
        <dbReference type="Proteomes" id="UP000241986"/>
    </source>
</evidence>
<evidence type="ECO:0000256" key="1">
    <source>
        <dbReference type="SAM" id="Phobius"/>
    </source>
</evidence>
<dbReference type="Proteomes" id="UP000241986">
    <property type="component" value="Unassembled WGS sequence"/>
</dbReference>
<proteinExistence type="predicted"/>
<protein>
    <submittedName>
        <fullName evidence="2">Uncharacterized protein</fullName>
    </submittedName>
</protein>
<accession>A0A2T4MWP2</accession>
<keyword evidence="1" id="KW-0472">Membrane</keyword>
<keyword evidence="1" id="KW-0812">Transmembrane</keyword>
<sequence length="145" mass="16617">MKSNSIALKGFFFDRKQCIKKLSQLNKMKRLISHLNNPGFNPLLRIADSIAWPQSNEKALIKAFKAYIPFGKKDYDLAVEYIGIETDSIDLKEAMKWIGIEERYITKEYGDINSLSSAKEFITNLVCYFVVAYLIVIAIKQQLIG</sequence>